<dbReference type="InterPro" id="IPR006311">
    <property type="entry name" value="TAT_signal"/>
</dbReference>
<gene>
    <name evidence="3" type="ORF">Aiant_83520</name>
</gene>
<feature type="signal peptide" evidence="1">
    <location>
        <begin position="1"/>
        <end position="30"/>
    </location>
</feature>
<dbReference type="Pfam" id="PF14517">
    <property type="entry name" value="Tachylectin"/>
    <property type="match status" value="1"/>
</dbReference>
<dbReference type="EMBL" id="AP023356">
    <property type="protein sequence ID" value="BCJ47695.1"/>
    <property type="molecule type" value="Genomic_DNA"/>
</dbReference>
<sequence>MTTMTRRSLLKLSAATGAAAGLALPGTVRAARAARTKNLVVVGQNGNLNIVTPGGAMLMYYQYNWQTGLGSFIGPSSNGSGFESFSSIASCGVAYTYDNIYVCVNSSGVYGYYWKAGPRSWANSGAAVRIATTSAAGWANLSKVFSGGCNLSTPDRHGNVFYTIDSSGQLFWHKYLGVPGEGGYWAANSGRRIGVGWGGFQYVTAAATGTFYAVDNTGTMRWYRYTDPDGGASNNWAANPGRVIGAGWYGGPYGYQTVQSAGVDWNDGNAYDGGLYMVDKNGDLRWNRHQDWYSGKPDWDYPTGGGPIIGRGWM</sequence>
<evidence type="ECO:0000313" key="3">
    <source>
        <dbReference type="EMBL" id="BCJ47695.1"/>
    </source>
</evidence>
<dbReference type="InterPro" id="IPR023294">
    <property type="entry name" value="Tachylectin2"/>
</dbReference>
<evidence type="ECO:0000259" key="2">
    <source>
        <dbReference type="Pfam" id="PF14517"/>
    </source>
</evidence>
<keyword evidence="4" id="KW-1185">Reference proteome</keyword>
<reference evidence="3 4" key="1">
    <citation type="submission" date="2020-08" db="EMBL/GenBank/DDBJ databases">
        <title>Whole genome shotgun sequence of Actinoplanes ianthinogenes NBRC 13996.</title>
        <authorList>
            <person name="Komaki H."/>
            <person name="Tamura T."/>
        </authorList>
    </citation>
    <scope>NUCLEOTIDE SEQUENCE [LARGE SCALE GENOMIC DNA]</scope>
    <source>
        <strain evidence="3 4">NBRC 13996</strain>
    </source>
</reference>
<feature type="chain" id="PRO_5047080461" description="Tachylectin 2 domain-containing protein" evidence="1">
    <location>
        <begin position="31"/>
        <end position="314"/>
    </location>
</feature>
<name>A0ABM7M7V3_9ACTN</name>
<proteinExistence type="predicted"/>
<feature type="domain" description="Tachylectin 2" evidence="2">
    <location>
        <begin position="100"/>
        <end position="249"/>
    </location>
</feature>
<dbReference type="Gene3D" id="2.115.10.10">
    <property type="entry name" value="Tachylectin 2"/>
    <property type="match status" value="2"/>
</dbReference>
<dbReference type="InterPro" id="IPR019546">
    <property type="entry name" value="TAT_signal_bac_arc"/>
</dbReference>
<keyword evidence="1" id="KW-0732">Signal</keyword>
<dbReference type="RefSeq" id="WP_189330072.1">
    <property type="nucleotide sequence ID" value="NZ_AP023356.1"/>
</dbReference>
<organism evidence="3 4">
    <name type="scientific">Actinoplanes ianthinogenes</name>
    <dbReference type="NCBI Taxonomy" id="122358"/>
    <lineage>
        <taxon>Bacteria</taxon>
        <taxon>Bacillati</taxon>
        <taxon>Actinomycetota</taxon>
        <taxon>Actinomycetes</taxon>
        <taxon>Micromonosporales</taxon>
        <taxon>Micromonosporaceae</taxon>
        <taxon>Actinoplanes</taxon>
    </lineage>
</organism>
<dbReference type="Proteomes" id="UP000676967">
    <property type="component" value="Chromosome"/>
</dbReference>
<protein>
    <recommendedName>
        <fullName evidence="2">Tachylectin 2 domain-containing protein</fullName>
    </recommendedName>
</protein>
<dbReference type="PROSITE" id="PS51318">
    <property type="entry name" value="TAT"/>
    <property type="match status" value="1"/>
</dbReference>
<evidence type="ECO:0000256" key="1">
    <source>
        <dbReference type="SAM" id="SignalP"/>
    </source>
</evidence>
<accession>A0ABM7M7V3</accession>
<dbReference type="NCBIfam" id="TIGR01409">
    <property type="entry name" value="TAT_signal_seq"/>
    <property type="match status" value="1"/>
</dbReference>
<evidence type="ECO:0000313" key="4">
    <source>
        <dbReference type="Proteomes" id="UP000676967"/>
    </source>
</evidence>